<proteinExistence type="predicted"/>
<comment type="caution">
    <text evidence="1">The sequence shown here is derived from an EMBL/GenBank/DDBJ whole genome shotgun (WGS) entry which is preliminary data.</text>
</comment>
<protein>
    <submittedName>
        <fullName evidence="1">Uncharacterized protein</fullName>
    </submittedName>
</protein>
<gene>
    <name evidence="1" type="ORF">KXV57_003441</name>
</gene>
<reference evidence="1" key="1">
    <citation type="submission" date="2021-08" db="EMBL/GenBank/DDBJ databases">
        <title>Global Aspergillus fumigatus from environmental and clinical sources.</title>
        <authorList>
            <person name="Barber A."/>
            <person name="Sae-Ong T."/>
        </authorList>
    </citation>
    <scope>NUCLEOTIDE SEQUENCE</scope>
    <source>
        <strain evidence="1">NRZ-2016-071</strain>
    </source>
</reference>
<organism evidence="1 2">
    <name type="scientific">Aspergillus fumigatus</name>
    <name type="common">Neosartorya fumigata</name>
    <dbReference type="NCBI Taxonomy" id="746128"/>
    <lineage>
        <taxon>Eukaryota</taxon>
        <taxon>Fungi</taxon>
        <taxon>Dikarya</taxon>
        <taxon>Ascomycota</taxon>
        <taxon>Pezizomycotina</taxon>
        <taxon>Eurotiomycetes</taxon>
        <taxon>Eurotiomycetidae</taxon>
        <taxon>Eurotiales</taxon>
        <taxon>Aspergillaceae</taxon>
        <taxon>Aspergillus</taxon>
        <taxon>Aspergillus subgen. Fumigati</taxon>
    </lineage>
</organism>
<sequence>MIIQKHLADIKQTVEELKKRVDEMPRGNLDAAYLTLQVKGFEVELNGLAGRIPNDSVILNDGIYQPNPARSPFRGEYETLWISDERPDTTSLMQVKLVLALGAVTYNDRFSLRASAIQWVYEAQL</sequence>
<accession>A0A9P8NHC6</accession>
<dbReference type="AlphaFoldDB" id="A0A9P8NHC6"/>
<dbReference type="Proteomes" id="UP000813423">
    <property type="component" value="Unassembled WGS sequence"/>
</dbReference>
<evidence type="ECO:0000313" key="2">
    <source>
        <dbReference type="Proteomes" id="UP000813423"/>
    </source>
</evidence>
<evidence type="ECO:0000313" key="1">
    <source>
        <dbReference type="EMBL" id="KAH1908465.1"/>
    </source>
</evidence>
<dbReference type="EMBL" id="JAIBSC010000020">
    <property type="protein sequence ID" value="KAH1908465.1"/>
    <property type="molecule type" value="Genomic_DNA"/>
</dbReference>
<name>A0A9P8NHC6_ASPFM</name>